<organism evidence="3 4">
    <name type="scientific">Deefgea piscis</name>
    <dbReference type="NCBI Taxonomy" id="2739061"/>
    <lineage>
        <taxon>Bacteria</taxon>
        <taxon>Pseudomonadati</taxon>
        <taxon>Pseudomonadota</taxon>
        <taxon>Betaproteobacteria</taxon>
        <taxon>Neisseriales</taxon>
        <taxon>Chitinibacteraceae</taxon>
        <taxon>Deefgea</taxon>
    </lineage>
</organism>
<dbReference type="InterPro" id="IPR023459">
    <property type="entry name" value="Tscrpt_elong_fac_GreA/B_fam"/>
</dbReference>
<proteinExistence type="predicted"/>
<keyword evidence="3" id="KW-0808">Transferase</keyword>
<dbReference type="AlphaFoldDB" id="A0A6M8SNV9"/>
<dbReference type="Pfam" id="PF01272">
    <property type="entry name" value="GreA_GreB"/>
    <property type="match status" value="1"/>
</dbReference>
<dbReference type="GO" id="GO:0003677">
    <property type="term" value="F:DNA binding"/>
    <property type="evidence" value="ECO:0007669"/>
    <property type="project" value="InterPro"/>
</dbReference>
<dbReference type="GO" id="GO:0016301">
    <property type="term" value="F:kinase activity"/>
    <property type="evidence" value="ECO:0007669"/>
    <property type="project" value="UniProtKB-KW"/>
</dbReference>
<dbReference type="EMBL" id="CP054143">
    <property type="protein sequence ID" value="QKJ66903.1"/>
    <property type="molecule type" value="Genomic_DNA"/>
</dbReference>
<keyword evidence="4" id="KW-1185">Reference proteome</keyword>
<dbReference type="Gene3D" id="3.10.50.30">
    <property type="entry name" value="Transcription elongation factor, GreA/GreB, C-terminal domain"/>
    <property type="match status" value="1"/>
</dbReference>
<protein>
    <submittedName>
        <fullName evidence="3">Nucleoside diphosphate kinase regulator</fullName>
    </submittedName>
</protein>
<evidence type="ECO:0000259" key="2">
    <source>
        <dbReference type="Pfam" id="PF14760"/>
    </source>
</evidence>
<dbReference type="NCBIfam" id="NF004396">
    <property type="entry name" value="PRK05753.1"/>
    <property type="match status" value="1"/>
</dbReference>
<dbReference type="SUPFAM" id="SSF54534">
    <property type="entry name" value="FKBP-like"/>
    <property type="match status" value="1"/>
</dbReference>
<feature type="domain" description="Regulator of nucleoside diphosphate kinase N-terminal" evidence="2">
    <location>
        <begin position="5"/>
        <end position="44"/>
    </location>
</feature>
<sequence>MDQQPSITISSLDLARIEKLMHSAAAKNSPGLAALQNELDRANVLEPTQIPPGLVTMNSTVRFIEDASGALSELTLVYPDEGGAAGSVSILAPVGSALLGLSVGQSIHWQVPGGRELELRILDVVKQPEAMGKFHR</sequence>
<dbReference type="InterPro" id="IPR036953">
    <property type="entry name" value="GreA/GreB_C_sf"/>
</dbReference>
<gene>
    <name evidence="3" type="primary">rnk</name>
    <name evidence="3" type="ORF">HQN60_09460</name>
</gene>
<dbReference type="RefSeq" id="WP_173533406.1">
    <property type="nucleotide sequence ID" value="NZ_CP054143.1"/>
</dbReference>
<dbReference type="PANTHER" id="PTHR30437:SF5">
    <property type="entry name" value="REGULATOR OF NUCLEOSIDE DIPHOSPHATE KINASE"/>
    <property type="match status" value="1"/>
</dbReference>
<dbReference type="GO" id="GO:0070063">
    <property type="term" value="F:RNA polymerase binding"/>
    <property type="evidence" value="ECO:0007669"/>
    <property type="project" value="InterPro"/>
</dbReference>
<feature type="domain" description="Transcription elongation factor GreA/GreB C-terminal" evidence="1">
    <location>
        <begin position="53"/>
        <end position="124"/>
    </location>
</feature>
<dbReference type="GO" id="GO:0006354">
    <property type="term" value="P:DNA-templated transcription elongation"/>
    <property type="evidence" value="ECO:0007669"/>
    <property type="project" value="TreeGrafter"/>
</dbReference>
<name>A0A6M8SNV9_9NEIS</name>
<dbReference type="InterPro" id="IPR029462">
    <property type="entry name" value="Rnk_N"/>
</dbReference>
<evidence type="ECO:0000313" key="4">
    <source>
        <dbReference type="Proteomes" id="UP000504844"/>
    </source>
</evidence>
<keyword evidence="3" id="KW-0418">Kinase</keyword>
<dbReference type="Proteomes" id="UP000504844">
    <property type="component" value="Chromosome"/>
</dbReference>
<dbReference type="KEGG" id="dee:HQN60_09460"/>
<evidence type="ECO:0000259" key="1">
    <source>
        <dbReference type="Pfam" id="PF01272"/>
    </source>
</evidence>
<dbReference type="InterPro" id="IPR001437">
    <property type="entry name" value="Tscrpt_elong_fac_GreA/B_C"/>
</dbReference>
<reference evidence="3 4" key="1">
    <citation type="submission" date="2020-05" db="EMBL/GenBank/DDBJ databases">
        <title>Complete genome sequence of Deefgea sp. D17.</title>
        <authorList>
            <person name="Bae J.-W."/>
            <person name="Han J.E."/>
        </authorList>
    </citation>
    <scope>NUCLEOTIDE SEQUENCE [LARGE SCALE GENOMIC DNA]</scope>
    <source>
        <strain evidence="3 4">D17</strain>
    </source>
</reference>
<dbReference type="GO" id="GO:0032784">
    <property type="term" value="P:regulation of DNA-templated transcription elongation"/>
    <property type="evidence" value="ECO:0007669"/>
    <property type="project" value="InterPro"/>
</dbReference>
<dbReference type="PANTHER" id="PTHR30437">
    <property type="entry name" value="TRANSCRIPTION ELONGATION FACTOR GREA"/>
    <property type="match status" value="1"/>
</dbReference>
<evidence type="ECO:0000313" key="3">
    <source>
        <dbReference type="EMBL" id="QKJ66903.1"/>
    </source>
</evidence>
<accession>A0A6M8SNV9</accession>
<dbReference type="Pfam" id="PF14760">
    <property type="entry name" value="Rnk_N"/>
    <property type="match status" value="1"/>
</dbReference>
<dbReference type="Gene3D" id="1.10.286.20">
    <property type="match status" value="1"/>
</dbReference>